<proteinExistence type="predicted"/>
<gene>
    <name evidence="1" type="ORF">UFOVP178_16</name>
</gene>
<evidence type="ECO:0000313" key="1">
    <source>
        <dbReference type="EMBL" id="CAB5194553.1"/>
    </source>
</evidence>
<organism evidence="1">
    <name type="scientific">uncultured Caudovirales phage</name>
    <dbReference type="NCBI Taxonomy" id="2100421"/>
    <lineage>
        <taxon>Viruses</taxon>
        <taxon>Duplodnaviria</taxon>
        <taxon>Heunggongvirae</taxon>
        <taxon>Uroviricota</taxon>
        <taxon>Caudoviricetes</taxon>
        <taxon>Peduoviridae</taxon>
        <taxon>Maltschvirus</taxon>
        <taxon>Maltschvirus maltsch</taxon>
    </lineage>
</organism>
<name>A0A6J7WAH8_9CAUD</name>
<protein>
    <submittedName>
        <fullName evidence="1">Uncharacterized protein</fullName>
    </submittedName>
</protein>
<dbReference type="EMBL" id="LR798215">
    <property type="protein sequence ID" value="CAB5194553.1"/>
    <property type="molecule type" value="Genomic_DNA"/>
</dbReference>
<accession>A0A6J7WAH8</accession>
<reference evidence="1" key="1">
    <citation type="submission" date="2020-05" db="EMBL/GenBank/DDBJ databases">
        <authorList>
            <person name="Chiriac C."/>
            <person name="Salcher M."/>
            <person name="Ghai R."/>
            <person name="Kavagutti S V."/>
        </authorList>
    </citation>
    <scope>NUCLEOTIDE SEQUENCE</scope>
</reference>
<sequence>MALITPSRAIELQPALEIYSTAEIAAALESVSAAIESCCNRKFAQSTVVDQVVETDQYGYTWLNRPPITAGTFSVKSMADNALGTFWSLNMSTGEFHIRSQPNQFLKVSFQGGFATIPAGVELAASSMAFRLLQRLPKMGGIAKYQIGSESVDFQQNANDLFDAAILTILGPYMLGSLV</sequence>